<name>A0A3D2X2Z6_9FIRM</name>
<sequence>MKEIVLCDNGEYLRVANLCEKYNLNVDIDAFHDPEYLNTYPNEIEKQLETYKNIKVCSIHGSFTDLCFGSKDSLIREATKNRFEYSYEISRKLGCKNIVFHHGYVPGTSYPPNWVKRSKIFWDDFLRDKDAETVFYIENQLEHTPDLISEVASTVNDSRLNICLDIGHAHCNSKTSVLDWVKKLNKQIGFVHLHNNYGQQDEHLGFEKGTIDFLEICNALEEYAPNSIWGIESNINDMESSIIWLIENNFLKAKV</sequence>
<dbReference type="Proteomes" id="UP000262969">
    <property type="component" value="Unassembled WGS sequence"/>
</dbReference>
<proteinExistence type="predicted"/>
<organism evidence="2 3">
    <name type="scientific">Lachnoclostridium phytofermentans</name>
    <dbReference type="NCBI Taxonomy" id="66219"/>
    <lineage>
        <taxon>Bacteria</taxon>
        <taxon>Bacillati</taxon>
        <taxon>Bacillota</taxon>
        <taxon>Clostridia</taxon>
        <taxon>Lachnospirales</taxon>
        <taxon>Lachnospiraceae</taxon>
    </lineage>
</organism>
<dbReference type="GO" id="GO:0016853">
    <property type="term" value="F:isomerase activity"/>
    <property type="evidence" value="ECO:0007669"/>
    <property type="project" value="UniProtKB-KW"/>
</dbReference>
<protein>
    <submittedName>
        <fullName evidence="2">Sugar phosphate isomerase/epimerase</fullName>
    </submittedName>
</protein>
<dbReference type="SUPFAM" id="SSF51658">
    <property type="entry name" value="Xylose isomerase-like"/>
    <property type="match status" value="1"/>
</dbReference>
<dbReference type="GO" id="GO:0006284">
    <property type="term" value="P:base-excision repair"/>
    <property type="evidence" value="ECO:0007669"/>
    <property type="project" value="TreeGrafter"/>
</dbReference>
<dbReference type="PANTHER" id="PTHR21445">
    <property type="entry name" value="ENDONUCLEASE IV ENDODEOXYRIBONUCLEASE IV"/>
    <property type="match status" value="1"/>
</dbReference>
<reference evidence="2 3" key="1">
    <citation type="journal article" date="2018" name="Nat. Biotechnol.">
        <title>A standardized bacterial taxonomy based on genome phylogeny substantially revises the tree of life.</title>
        <authorList>
            <person name="Parks D.H."/>
            <person name="Chuvochina M."/>
            <person name="Waite D.W."/>
            <person name="Rinke C."/>
            <person name="Skarshewski A."/>
            <person name="Chaumeil P.A."/>
            <person name="Hugenholtz P."/>
        </authorList>
    </citation>
    <scope>NUCLEOTIDE SEQUENCE [LARGE SCALE GENOMIC DNA]</scope>
    <source>
        <strain evidence="2">UBA11728</strain>
    </source>
</reference>
<accession>A0A3D2X2Z6</accession>
<comment type="caution">
    <text evidence="2">The sequence shown here is derived from an EMBL/GenBank/DDBJ whole genome shotgun (WGS) entry which is preliminary data.</text>
</comment>
<dbReference type="PANTHER" id="PTHR21445:SF0">
    <property type="entry name" value="APURINIC-APYRIMIDINIC ENDONUCLEASE"/>
    <property type="match status" value="1"/>
</dbReference>
<dbReference type="GO" id="GO:0008081">
    <property type="term" value="F:phosphoric diester hydrolase activity"/>
    <property type="evidence" value="ECO:0007669"/>
    <property type="project" value="TreeGrafter"/>
</dbReference>
<dbReference type="GO" id="GO:0008270">
    <property type="term" value="F:zinc ion binding"/>
    <property type="evidence" value="ECO:0007669"/>
    <property type="project" value="InterPro"/>
</dbReference>
<dbReference type="InterPro" id="IPR001719">
    <property type="entry name" value="AP_endonuc_2"/>
</dbReference>
<dbReference type="EMBL" id="DPVV01000125">
    <property type="protein sequence ID" value="HCL01482.1"/>
    <property type="molecule type" value="Genomic_DNA"/>
</dbReference>
<keyword evidence="2" id="KW-0413">Isomerase</keyword>
<dbReference type="InterPro" id="IPR013022">
    <property type="entry name" value="Xyl_isomerase-like_TIM-brl"/>
</dbReference>
<dbReference type="GO" id="GO:0003677">
    <property type="term" value="F:DNA binding"/>
    <property type="evidence" value="ECO:0007669"/>
    <property type="project" value="InterPro"/>
</dbReference>
<evidence type="ECO:0000313" key="2">
    <source>
        <dbReference type="EMBL" id="HCL01482.1"/>
    </source>
</evidence>
<evidence type="ECO:0000313" key="3">
    <source>
        <dbReference type="Proteomes" id="UP000262969"/>
    </source>
</evidence>
<dbReference type="Gene3D" id="3.20.20.150">
    <property type="entry name" value="Divalent-metal-dependent TIM barrel enzymes"/>
    <property type="match status" value="1"/>
</dbReference>
<evidence type="ECO:0000259" key="1">
    <source>
        <dbReference type="Pfam" id="PF01261"/>
    </source>
</evidence>
<dbReference type="Pfam" id="PF01261">
    <property type="entry name" value="AP_endonuc_2"/>
    <property type="match status" value="1"/>
</dbReference>
<feature type="domain" description="Xylose isomerase-like TIM barrel" evidence="1">
    <location>
        <begin position="33"/>
        <end position="233"/>
    </location>
</feature>
<gene>
    <name evidence="2" type="ORF">DHW61_03555</name>
</gene>
<dbReference type="GO" id="GO:0003906">
    <property type="term" value="F:DNA-(apurinic or apyrimidinic site) endonuclease activity"/>
    <property type="evidence" value="ECO:0007669"/>
    <property type="project" value="TreeGrafter"/>
</dbReference>
<dbReference type="InterPro" id="IPR036237">
    <property type="entry name" value="Xyl_isomerase-like_sf"/>
</dbReference>
<dbReference type="AlphaFoldDB" id="A0A3D2X2Z6"/>